<organism evidence="1 2">
    <name type="scientific">Stylosanthes scabra</name>
    <dbReference type="NCBI Taxonomy" id="79078"/>
    <lineage>
        <taxon>Eukaryota</taxon>
        <taxon>Viridiplantae</taxon>
        <taxon>Streptophyta</taxon>
        <taxon>Embryophyta</taxon>
        <taxon>Tracheophyta</taxon>
        <taxon>Spermatophyta</taxon>
        <taxon>Magnoliopsida</taxon>
        <taxon>eudicotyledons</taxon>
        <taxon>Gunneridae</taxon>
        <taxon>Pentapetalae</taxon>
        <taxon>rosids</taxon>
        <taxon>fabids</taxon>
        <taxon>Fabales</taxon>
        <taxon>Fabaceae</taxon>
        <taxon>Papilionoideae</taxon>
        <taxon>50 kb inversion clade</taxon>
        <taxon>dalbergioids sensu lato</taxon>
        <taxon>Dalbergieae</taxon>
        <taxon>Pterocarpus clade</taxon>
        <taxon>Stylosanthes</taxon>
    </lineage>
</organism>
<reference evidence="1 2" key="1">
    <citation type="journal article" date="2023" name="Plants (Basel)">
        <title>Bridging the Gap: Combining Genomics and Transcriptomics Approaches to Understand Stylosanthes scabra, an Orphan Legume from the Brazilian Caatinga.</title>
        <authorList>
            <person name="Ferreira-Neto J.R.C."/>
            <person name="da Silva M.D."/>
            <person name="Binneck E."/>
            <person name="de Melo N.F."/>
            <person name="da Silva R.H."/>
            <person name="de Melo A.L.T.M."/>
            <person name="Pandolfi V."/>
            <person name="Bustamante F.O."/>
            <person name="Brasileiro-Vidal A.C."/>
            <person name="Benko-Iseppon A.M."/>
        </authorList>
    </citation>
    <scope>NUCLEOTIDE SEQUENCE [LARGE SCALE GENOMIC DNA]</scope>
    <source>
        <tissue evidence="1">Leaves</tissue>
    </source>
</reference>
<comment type="caution">
    <text evidence="1">The sequence shown here is derived from an EMBL/GenBank/DDBJ whole genome shotgun (WGS) entry which is preliminary data.</text>
</comment>
<sequence>MAHQQSFTNEVLDGSTDAASEIIYGSSVEFLAWALLVVQDFKIKGVWTSFMGLIRSLMLGLDGQVMSWVHVTFLDLGITDAGEIGLCWPNIQNSCPELVKVVILELSKFFASWHRCPLFIGFESFVLRFLEVSLLLKGQA</sequence>
<evidence type="ECO:0000313" key="1">
    <source>
        <dbReference type="EMBL" id="MED6220375.1"/>
    </source>
</evidence>
<name>A0ABU6ZEJ0_9FABA</name>
<keyword evidence="2" id="KW-1185">Reference proteome</keyword>
<gene>
    <name evidence="1" type="ORF">PIB30_044254</name>
</gene>
<protein>
    <submittedName>
        <fullName evidence="1">Uncharacterized protein</fullName>
    </submittedName>
</protein>
<proteinExistence type="predicted"/>
<dbReference type="EMBL" id="JASCZI010272123">
    <property type="protein sequence ID" value="MED6220375.1"/>
    <property type="molecule type" value="Genomic_DNA"/>
</dbReference>
<dbReference type="Proteomes" id="UP001341840">
    <property type="component" value="Unassembled WGS sequence"/>
</dbReference>
<evidence type="ECO:0000313" key="2">
    <source>
        <dbReference type="Proteomes" id="UP001341840"/>
    </source>
</evidence>
<accession>A0ABU6ZEJ0</accession>